<sequence length="62" mass="6926">MCFQNEHLDEMQAYRDAGPTYPKLVIDEFADITFLEECGANDETVIACGPADLPKGYAARRN</sequence>
<organism evidence="1">
    <name type="scientific">mine drainage metagenome</name>
    <dbReference type="NCBI Taxonomy" id="410659"/>
    <lineage>
        <taxon>unclassified sequences</taxon>
        <taxon>metagenomes</taxon>
        <taxon>ecological metagenomes</taxon>
    </lineage>
</organism>
<dbReference type="InterPro" id="IPR012674">
    <property type="entry name" value="Calycin"/>
</dbReference>
<dbReference type="Pfam" id="PF05870">
    <property type="entry name" value="PA_decarbox"/>
    <property type="match status" value="1"/>
</dbReference>
<dbReference type="AlphaFoldDB" id="A0A1J5S213"/>
<gene>
    <name evidence="1" type="primary">padC</name>
    <name evidence="1" type="ORF">GALL_159090</name>
</gene>
<dbReference type="Gene3D" id="2.40.128.20">
    <property type="match status" value="1"/>
</dbReference>
<dbReference type="GO" id="GO:0016831">
    <property type="term" value="F:carboxy-lyase activity"/>
    <property type="evidence" value="ECO:0007669"/>
    <property type="project" value="InterPro"/>
</dbReference>
<proteinExistence type="predicted"/>
<accession>A0A1J5S213</accession>
<evidence type="ECO:0000313" key="1">
    <source>
        <dbReference type="EMBL" id="OIR02051.1"/>
    </source>
</evidence>
<comment type="caution">
    <text evidence="1">The sequence shown here is derived from an EMBL/GenBank/DDBJ whole genome shotgun (WGS) entry which is preliminary data.</text>
</comment>
<dbReference type="EMBL" id="MLJW01000078">
    <property type="protein sequence ID" value="OIR02051.1"/>
    <property type="molecule type" value="Genomic_DNA"/>
</dbReference>
<dbReference type="EC" id="4.1.1.-" evidence="1"/>
<dbReference type="SUPFAM" id="SSF50814">
    <property type="entry name" value="Lipocalins"/>
    <property type="match status" value="1"/>
</dbReference>
<dbReference type="InterPro" id="IPR008729">
    <property type="entry name" value="PA_de_COase"/>
</dbReference>
<name>A0A1J5S213_9ZZZZ</name>
<reference evidence="1" key="1">
    <citation type="submission" date="2016-10" db="EMBL/GenBank/DDBJ databases">
        <title>Sequence of Gallionella enrichment culture.</title>
        <authorList>
            <person name="Poehlein A."/>
            <person name="Muehling M."/>
            <person name="Daniel R."/>
        </authorList>
    </citation>
    <scope>NUCLEOTIDE SEQUENCE</scope>
</reference>
<keyword evidence="1" id="KW-0456">Lyase</keyword>
<protein>
    <submittedName>
        <fullName evidence="1">Phenolic acid decarboxylase PadC</fullName>
        <ecNumber evidence="1">4.1.1.-</ecNumber>
    </submittedName>
</protein>